<organism evidence="1 2">
    <name type="scientific">Lacipirellula limnantheis</name>
    <dbReference type="NCBI Taxonomy" id="2528024"/>
    <lineage>
        <taxon>Bacteria</taxon>
        <taxon>Pseudomonadati</taxon>
        <taxon>Planctomycetota</taxon>
        <taxon>Planctomycetia</taxon>
        <taxon>Pirellulales</taxon>
        <taxon>Lacipirellulaceae</taxon>
        <taxon>Lacipirellula</taxon>
    </lineage>
</organism>
<dbReference type="AlphaFoldDB" id="A0A517U4T1"/>
<dbReference type="KEGG" id="llh:I41_48710"/>
<protein>
    <submittedName>
        <fullName evidence="1">Uncharacterized protein</fullName>
    </submittedName>
</protein>
<dbReference type="Proteomes" id="UP000317909">
    <property type="component" value="Chromosome"/>
</dbReference>
<dbReference type="EMBL" id="CP036339">
    <property type="protein sequence ID" value="QDT75631.1"/>
    <property type="molecule type" value="Genomic_DNA"/>
</dbReference>
<name>A0A517U4T1_9BACT</name>
<reference evidence="1 2" key="1">
    <citation type="submission" date="2019-02" db="EMBL/GenBank/DDBJ databases">
        <title>Deep-cultivation of Planctomycetes and their phenomic and genomic characterization uncovers novel biology.</title>
        <authorList>
            <person name="Wiegand S."/>
            <person name="Jogler M."/>
            <person name="Boedeker C."/>
            <person name="Pinto D."/>
            <person name="Vollmers J."/>
            <person name="Rivas-Marin E."/>
            <person name="Kohn T."/>
            <person name="Peeters S.H."/>
            <person name="Heuer A."/>
            <person name="Rast P."/>
            <person name="Oberbeckmann S."/>
            <person name="Bunk B."/>
            <person name="Jeske O."/>
            <person name="Meyerdierks A."/>
            <person name="Storesund J.E."/>
            <person name="Kallscheuer N."/>
            <person name="Luecker S."/>
            <person name="Lage O.M."/>
            <person name="Pohl T."/>
            <person name="Merkel B.J."/>
            <person name="Hornburger P."/>
            <person name="Mueller R.-W."/>
            <person name="Bruemmer F."/>
            <person name="Labrenz M."/>
            <person name="Spormann A.M."/>
            <person name="Op den Camp H."/>
            <person name="Overmann J."/>
            <person name="Amann R."/>
            <person name="Jetten M.S.M."/>
            <person name="Mascher T."/>
            <person name="Medema M.H."/>
            <person name="Devos D.P."/>
            <person name="Kaster A.-K."/>
            <person name="Ovreas L."/>
            <person name="Rohde M."/>
            <person name="Galperin M.Y."/>
            <person name="Jogler C."/>
        </authorList>
    </citation>
    <scope>NUCLEOTIDE SEQUENCE [LARGE SCALE GENOMIC DNA]</scope>
    <source>
        <strain evidence="1 2">I41</strain>
    </source>
</reference>
<sequence>MSNAEILSAAYHEAGHFVFASNEIETPTCIEMEFNPSLSRWVGKTPAPLTGSLSVEDQFATIFGYCFSGCFAQVKHAIGLLDSDAAIPWNQVLNWMLAAAGEPLRLSLPNGQSLMAPAWWFDEADADAFKYSANVAQFYLPDFESYGEYLHRAVTMAVSLMEDDRAWSKIERLAIKLASSIRQQRARLEADEIPQW</sequence>
<dbReference type="RefSeq" id="WP_145435370.1">
    <property type="nucleotide sequence ID" value="NZ_CP036339.1"/>
</dbReference>
<proteinExistence type="predicted"/>
<gene>
    <name evidence="1" type="ORF">I41_48710</name>
</gene>
<evidence type="ECO:0000313" key="2">
    <source>
        <dbReference type="Proteomes" id="UP000317909"/>
    </source>
</evidence>
<keyword evidence="2" id="KW-1185">Reference proteome</keyword>
<accession>A0A517U4T1</accession>
<evidence type="ECO:0000313" key="1">
    <source>
        <dbReference type="EMBL" id="QDT75631.1"/>
    </source>
</evidence>